<accession>A0A974XZW1</accession>
<dbReference type="Gene3D" id="3.90.1340.10">
    <property type="entry name" value="Phage tail collar domain"/>
    <property type="match status" value="1"/>
</dbReference>
<keyword evidence="3" id="KW-1185">Reference proteome</keyword>
<sequence length="175" mass="18135">MSSPYIGEIRLFGFSRTPQGWQPCDGSILPISNYDTLFSLIGTTYGGDGQNTFAVPDLRGQVPLHQGQGQGLTMRTIGERAGAENVTLLPAQMPAHVHSLSATTLAANATAPSGTVELGSVSGDTLYATDLGVGTVGTSVASTTPAGGTQPHDNLMPTLTVQFCIALEGIYPQQN</sequence>
<dbReference type="Proteomes" id="UP000639274">
    <property type="component" value="Chromosome"/>
</dbReference>
<evidence type="ECO:0000313" key="3">
    <source>
        <dbReference type="Proteomes" id="UP000639274"/>
    </source>
</evidence>
<dbReference type="RefSeq" id="WP_200615940.1">
    <property type="nucleotide sequence ID" value="NZ_CP071518.1"/>
</dbReference>
<name>A0A974XZW1_9GAMM</name>
<reference evidence="2 3" key="1">
    <citation type="submission" date="2021-03" db="EMBL/GenBank/DDBJ databases">
        <title>Lysobacter sp. nov. isolated from soil of gangwondo yeongwol, south Korea.</title>
        <authorList>
            <person name="Kim K.R."/>
            <person name="Kim K.H."/>
            <person name="Jeon C.O."/>
        </authorList>
    </citation>
    <scope>NUCLEOTIDE SEQUENCE [LARGE SCALE GENOMIC DNA]</scope>
    <source>
        <strain evidence="2 3">R19</strain>
    </source>
</reference>
<feature type="domain" description="Phage tail collar" evidence="1">
    <location>
        <begin position="7"/>
        <end position="63"/>
    </location>
</feature>
<dbReference type="EMBL" id="CP071518">
    <property type="protein sequence ID" value="QSX78020.1"/>
    <property type="molecule type" value="Genomic_DNA"/>
</dbReference>
<gene>
    <name evidence="2" type="ORF">I8J32_015105</name>
</gene>
<evidence type="ECO:0000313" key="2">
    <source>
        <dbReference type="EMBL" id="QSX78020.1"/>
    </source>
</evidence>
<dbReference type="AlphaFoldDB" id="A0A974XZW1"/>
<organism evidence="2 3">
    <name type="scientific">Agrilutibacter solisilvae</name>
    <dbReference type="NCBI Taxonomy" id="2763317"/>
    <lineage>
        <taxon>Bacteria</taxon>
        <taxon>Pseudomonadati</taxon>
        <taxon>Pseudomonadota</taxon>
        <taxon>Gammaproteobacteria</taxon>
        <taxon>Lysobacterales</taxon>
        <taxon>Lysobacteraceae</taxon>
        <taxon>Agrilutibacter</taxon>
    </lineage>
</organism>
<dbReference type="SUPFAM" id="SSF88874">
    <property type="entry name" value="Receptor-binding domain of short tail fibre protein gp12"/>
    <property type="match status" value="1"/>
</dbReference>
<protein>
    <submittedName>
        <fullName evidence="2">Phage tail protein</fullName>
    </submittedName>
</protein>
<proteinExistence type="predicted"/>
<dbReference type="Pfam" id="PF07484">
    <property type="entry name" value="Collar"/>
    <property type="match status" value="1"/>
</dbReference>
<dbReference type="KEGG" id="lsf:I8J32_015105"/>
<dbReference type="InterPro" id="IPR011083">
    <property type="entry name" value="Phage_tail_collar_dom"/>
</dbReference>
<evidence type="ECO:0000259" key="1">
    <source>
        <dbReference type="Pfam" id="PF07484"/>
    </source>
</evidence>
<dbReference type="InterPro" id="IPR037053">
    <property type="entry name" value="Phage_tail_collar_dom_sf"/>
</dbReference>